<gene>
    <name evidence="2" type="ORF">AVDCRST_MAG11-1833</name>
</gene>
<dbReference type="AlphaFoldDB" id="A0A6J4KY65"/>
<feature type="non-terminal residue" evidence="2">
    <location>
        <position position="387"/>
    </location>
</feature>
<dbReference type="InterPro" id="IPR029062">
    <property type="entry name" value="Class_I_gatase-like"/>
</dbReference>
<dbReference type="SUPFAM" id="SSF52317">
    <property type="entry name" value="Class I glutamine amidotransferase-like"/>
    <property type="match status" value="1"/>
</dbReference>
<reference evidence="2" key="1">
    <citation type="submission" date="2020-02" db="EMBL/GenBank/DDBJ databases">
        <authorList>
            <person name="Meier V. D."/>
        </authorList>
    </citation>
    <scope>NUCLEOTIDE SEQUENCE</scope>
    <source>
        <strain evidence="2">AVDCRST_MAG11</strain>
    </source>
</reference>
<feature type="region of interest" description="Disordered" evidence="1">
    <location>
        <begin position="36"/>
        <end position="60"/>
    </location>
</feature>
<sequence>YDITAWSLPVAFGVESYWTSGAPAGGELVRLPDEAQARAPSAERGATGARRSALGAARPPEPLAVAVPGGVAGGQRAQSAYLFEPARNGSSRLAYHLVDRGYAVAVSAEPLEAGGRAWPRGTFVVRVGRNDSTLHGAIDRLARESGVEVAAVNTAFATTAQFGTGAGGIASLARPNVAIVADEGVSQPAYGALWWSFERRYGMKFTPVTLGRLRGGDLARYNVVIVPDADPGVLASRIGKEGAEALKRWVQAGGTLVTMAGASAWAAREDVGLTSSRVVGSDTAGAAEAALAALTGIASPTAASGPAGVPGANFDVALDRTHWLTFGYTRPRLTVLFEGDNFLKLSQEGANVAVFPAAGAFRRAGFVWDDNTERLLRGTALLVDEPL</sequence>
<organism evidence="2">
    <name type="scientific">uncultured Gemmatimonadaceae bacterium</name>
    <dbReference type="NCBI Taxonomy" id="246130"/>
    <lineage>
        <taxon>Bacteria</taxon>
        <taxon>Pseudomonadati</taxon>
        <taxon>Gemmatimonadota</taxon>
        <taxon>Gemmatimonadia</taxon>
        <taxon>Gemmatimonadales</taxon>
        <taxon>Gemmatimonadaceae</taxon>
        <taxon>environmental samples</taxon>
    </lineage>
</organism>
<feature type="non-terminal residue" evidence="2">
    <location>
        <position position="1"/>
    </location>
</feature>
<protein>
    <submittedName>
        <fullName evidence="2">Uncharacterized protein</fullName>
    </submittedName>
</protein>
<evidence type="ECO:0000256" key="1">
    <source>
        <dbReference type="SAM" id="MobiDB-lite"/>
    </source>
</evidence>
<dbReference type="Gene3D" id="3.40.50.880">
    <property type="match status" value="1"/>
</dbReference>
<name>A0A6J4KY65_9BACT</name>
<dbReference type="EMBL" id="CADCTU010000421">
    <property type="protein sequence ID" value="CAA9317309.1"/>
    <property type="molecule type" value="Genomic_DNA"/>
</dbReference>
<accession>A0A6J4KY65</accession>
<evidence type="ECO:0000313" key="2">
    <source>
        <dbReference type="EMBL" id="CAA9317309.1"/>
    </source>
</evidence>
<proteinExistence type="predicted"/>